<feature type="transmembrane region" description="Helical" evidence="1">
    <location>
        <begin position="123"/>
        <end position="143"/>
    </location>
</feature>
<protein>
    <recommendedName>
        <fullName evidence="4">DUF5671 domain-containing protein</fullName>
    </recommendedName>
</protein>
<reference evidence="2" key="1">
    <citation type="submission" date="2022-10" db="EMBL/GenBank/DDBJ databases">
        <title>Chryseobacterium babae sp. nov. isolated from the gut of the beetle Oryctes rhinoceros, and Chryseobacterium kimseyorum sp. nov., isolated from a stick insect rearing cage.</title>
        <authorList>
            <person name="Shelomi M."/>
            <person name="Han C.-J."/>
            <person name="Chen W.-M."/>
            <person name="Chen H.-K."/>
            <person name="Liaw S.-J."/>
            <person name="Muhle E."/>
            <person name="Clermont D."/>
        </authorList>
    </citation>
    <scope>NUCLEOTIDE SEQUENCE</scope>
    <source>
        <strain evidence="2">09-1422</strain>
    </source>
</reference>
<dbReference type="RefSeq" id="WP_264751048.1">
    <property type="nucleotide sequence ID" value="NZ_JAPDHW010000011.1"/>
</dbReference>
<feature type="transmembrane region" description="Helical" evidence="1">
    <location>
        <begin position="201"/>
        <end position="223"/>
    </location>
</feature>
<sequence>MITSAEEKQIDEYLILNKLPLDILLEVRDHMISQISDLQIYENLSFDQAFFKTKIAWEPEFKMTTYSAFSLEHIPAIFKKIVKANYRKIFKKAISIAAISFVLNLLLIYISPNEETFKLFFKIQNAFFIAVPVFFILSNYKIWKYFKKDFKYRGKIFYSMYQQNLGLIIVSITTMIQGVNGNGKAYTYLFLKEGNSGLTPFFIMLFVPLLLQTLVVFAIINFLEHKKSLQKIQNFIKVSEAD</sequence>
<name>A0ABT3I1U4_9FLAO</name>
<feature type="transmembrane region" description="Helical" evidence="1">
    <location>
        <begin position="93"/>
        <end position="111"/>
    </location>
</feature>
<keyword evidence="1" id="KW-0472">Membrane</keyword>
<evidence type="ECO:0000313" key="2">
    <source>
        <dbReference type="EMBL" id="MCW3169880.1"/>
    </source>
</evidence>
<dbReference type="Proteomes" id="UP001163731">
    <property type="component" value="Unassembled WGS sequence"/>
</dbReference>
<keyword evidence="3" id="KW-1185">Reference proteome</keyword>
<organism evidence="2 3">
    <name type="scientific">Chryseobacterium kimseyorum</name>
    <dbReference type="NCBI Taxonomy" id="2984028"/>
    <lineage>
        <taxon>Bacteria</taxon>
        <taxon>Pseudomonadati</taxon>
        <taxon>Bacteroidota</taxon>
        <taxon>Flavobacteriia</taxon>
        <taxon>Flavobacteriales</taxon>
        <taxon>Weeksellaceae</taxon>
        <taxon>Chryseobacterium group</taxon>
        <taxon>Chryseobacterium</taxon>
    </lineage>
</organism>
<dbReference type="EMBL" id="JAPDHW010000011">
    <property type="protein sequence ID" value="MCW3169880.1"/>
    <property type="molecule type" value="Genomic_DNA"/>
</dbReference>
<evidence type="ECO:0008006" key="4">
    <source>
        <dbReference type="Google" id="ProtNLM"/>
    </source>
</evidence>
<proteinExistence type="predicted"/>
<feature type="transmembrane region" description="Helical" evidence="1">
    <location>
        <begin position="164"/>
        <end position="181"/>
    </location>
</feature>
<evidence type="ECO:0000313" key="3">
    <source>
        <dbReference type="Proteomes" id="UP001163731"/>
    </source>
</evidence>
<accession>A0ABT3I1U4</accession>
<gene>
    <name evidence="2" type="ORF">OMO38_15245</name>
</gene>
<evidence type="ECO:0000256" key="1">
    <source>
        <dbReference type="SAM" id="Phobius"/>
    </source>
</evidence>
<keyword evidence="1" id="KW-0812">Transmembrane</keyword>
<comment type="caution">
    <text evidence="2">The sequence shown here is derived from an EMBL/GenBank/DDBJ whole genome shotgun (WGS) entry which is preliminary data.</text>
</comment>
<keyword evidence="1" id="KW-1133">Transmembrane helix</keyword>